<accession>A0A835V8W6</accession>
<feature type="region of interest" description="Disordered" evidence="1">
    <location>
        <begin position="1"/>
        <end position="33"/>
    </location>
</feature>
<evidence type="ECO:0000313" key="3">
    <source>
        <dbReference type="Proteomes" id="UP000636800"/>
    </source>
</evidence>
<dbReference type="EMBL" id="JADCNL010000002">
    <property type="protein sequence ID" value="KAG0491844.1"/>
    <property type="molecule type" value="Genomic_DNA"/>
</dbReference>
<reference evidence="2 3" key="1">
    <citation type="journal article" date="2020" name="Nat. Food">
        <title>A phased Vanilla planifolia genome enables genetic improvement of flavour and production.</title>
        <authorList>
            <person name="Hasing T."/>
            <person name="Tang H."/>
            <person name="Brym M."/>
            <person name="Khazi F."/>
            <person name="Huang T."/>
            <person name="Chambers A.H."/>
        </authorList>
    </citation>
    <scope>NUCLEOTIDE SEQUENCE [LARGE SCALE GENOMIC DNA]</scope>
    <source>
        <tissue evidence="2">Leaf</tissue>
    </source>
</reference>
<comment type="caution">
    <text evidence="2">The sequence shown here is derived from an EMBL/GenBank/DDBJ whole genome shotgun (WGS) entry which is preliminary data.</text>
</comment>
<proteinExistence type="predicted"/>
<keyword evidence="3" id="KW-1185">Reference proteome</keyword>
<gene>
    <name evidence="2" type="ORF">HPP92_005242</name>
</gene>
<dbReference type="PANTHER" id="PTHR37248:SF1">
    <property type="entry name" value="TRANSLATION INITIATION FACTOR"/>
    <property type="match status" value="1"/>
</dbReference>
<sequence length="219" mass="24541">MPKLGRRKRAAAKCTEKPNAVATDGGDSSGQLGHRLKEFSQREVELRVAAIQAIKVAELENILSCLRMLNSYLSKEQLEMPALKYFQENLPNLRVIRNEEEKIFELRQNEKDAVGNGRASIVSTASSLQFSVESVKHRFLHAANLPIPDRVLEEMRDTQKSQMLGVRDAFQTPGAISDRLSFALTPKTVRLPKQGEMLLSVRGSPLGVYMEDSLEPIHE</sequence>
<evidence type="ECO:0000313" key="2">
    <source>
        <dbReference type="EMBL" id="KAG0491844.1"/>
    </source>
</evidence>
<protein>
    <submittedName>
        <fullName evidence="2">Uncharacterized protein</fullName>
    </submittedName>
</protein>
<dbReference type="PANTHER" id="PTHR37248">
    <property type="entry name" value="TRANSLATION INITIATION FACTOR"/>
    <property type="match status" value="1"/>
</dbReference>
<dbReference type="OrthoDB" id="1661054at2759"/>
<feature type="compositionally biased region" description="Basic residues" evidence="1">
    <location>
        <begin position="1"/>
        <end position="11"/>
    </location>
</feature>
<dbReference type="AlphaFoldDB" id="A0A835V8W6"/>
<organism evidence="2 3">
    <name type="scientific">Vanilla planifolia</name>
    <name type="common">Vanilla</name>
    <dbReference type="NCBI Taxonomy" id="51239"/>
    <lineage>
        <taxon>Eukaryota</taxon>
        <taxon>Viridiplantae</taxon>
        <taxon>Streptophyta</taxon>
        <taxon>Embryophyta</taxon>
        <taxon>Tracheophyta</taxon>
        <taxon>Spermatophyta</taxon>
        <taxon>Magnoliopsida</taxon>
        <taxon>Liliopsida</taxon>
        <taxon>Asparagales</taxon>
        <taxon>Orchidaceae</taxon>
        <taxon>Vanilloideae</taxon>
        <taxon>Vanilleae</taxon>
        <taxon>Vanilla</taxon>
    </lineage>
</organism>
<evidence type="ECO:0000256" key="1">
    <source>
        <dbReference type="SAM" id="MobiDB-lite"/>
    </source>
</evidence>
<name>A0A835V8W6_VANPL</name>
<dbReference type="Proteomes" id="UP000636800">
    <property type="component" value="Chromosome 2"/>
</dbReference>